<dbReference type="AlphaFoldDB" id="A0A7M4DAG1"/>
<sequence length="440" mass="51578">MRLYYIFCLLLRYPVFYIRKKTIYNMLKSDWNKETKFHVEFNKRALNNVLNKALKTTYYKNLKEINVLSEDIKLSDFPIVDKTIIRNHVGEFEQTNWFLPRKKMNTGGSTGKPFEFYLSQELEFEFSHQLFFYKRFGYQYGDKIYSFDGIRIDDDKQELNIYWIKRSLIRNFPFGLVRLSATLLNSQNCKFYVEKILIDKPSFLRGYPSALSIISSYILNHSLQKEFDFLKGIMLTSERILETQVDLVRSAFNCPVLPQYGMSEVCAFAFTNPNDLKYYCSPFYGFTEVLDENNSQVNKGEIGEVVVTSFCNTFQPFIRYRTGDLAEFGGVENGFTILNKIFGRSQDYIVDREGKKIMLVGLIFGSHLKAFRKIKTWQIKQSVPGEISVRIDADNGWIVEFEDELKDILCCEAKIEVQIIYNNNFELTDSGKRLFVIQSL</sequence>
<dbReference type="PANTHER" id="PTHR36932">
    <property type="entry name" value="CAPSULAR POLYSACCHARIDE BIOSYNTHESIS PROTEIN"/>
    <property type="match status" value="1"/>
</dbReference>
<reference evidence="1 4" key="2">
    <citation type="submission" date="2019-12" db="EMBL/GenBank/DDBJ databases">
        <title>Draft genome sequence of Labilibaculum sp. strain 44 isolated from deep waters of Black Sea.</title>
        <authorList>
            <person name="Yadav S."/>
            <person name="Villanueva L."/>
        </authorList>
    </citation>
    <scope>NUCLEOTIDE SEQUENCE [LARGE SCALE GENOMIC DNA]</scope>
    <source>
        <strain evidence="1 4">44</strain>
    </source>
</reference>
<evidence type="ECO:0000313" key="1">
    <source>
        <dbReference type="EMBL" id="MUP39640.1"/>
    </source>
</evidence>
<dbReference type="OrthoDB" id="580775at2"/>
<dbReference type="SUPFAM" id="SSF56801">
    <property type="entry name" value="Acetyl-CoA synthetase-like"/>
    <property type="match status" value="1"/>
</dbReference>
<dbReference type="EMBL" id="WOTW01000055">
    <property type="protein sequence ID" value="MUP39640.1"/>
    <property type="molecule type" value="Genomic_DNA"/>
</dbReference>
<evidence type="ECO:0000313" key="4">
    <source>
        <dbReference type="Proteomes" id="UP000462449"/>
    </source>
</evidence>
<name>A0A7M4DAG1_9BACT</name>
<dbReference type="RefSeq" id="WP_156197026.1">
    <property type="nucleotide sequence ID" value="NZ_QTZN02000055.1"/>
</dbReference>
<dbReference type="InterPro" id="IPR042099">
    <property type="entry name" value="ANL_N_sf"/>
</dbReference>
<comment type="caution">
    <text evidence="1">The sequence shown here is derived from an EMBL/GenBank/DDBJ whole genome shotgun (WGS) entry which is preliminary data.</text>
</comment>
<protein>
    <submittedName>
        <fullName evidence="1">AMP-binding protein</fullName>
    </submittedName>
</protein>
<evidence type="ECO:0000313" key="2">
    <source>
        <dbReference type="EMBL" id="MVB08845.1"/>
    </source>
</evidence>
<dbReference type="EMBL" id="QTZN02000055">
    <property type="protein sequence ID" value="MVB08845.1"/>
    <property type="molecule type" value="Genomic_DNA"/>
</dbReference>
<gene>
    <name evidence="2" type="ORF">DWB62_017640</name>
    <name evidence="1" type="ORF">GNY23_17640</name>
</gene>
<keyword evidence="3" id="KW-1185">Reference proteome</keyword>
<dbReference type="InterPro" id="IPR053158">
    <property type="entry name" value="CapK_Type1_Caps_Biosynth"/>
</dbReference>
<reference evidence="2 3" key="1">
    <citation type="submission" date="2019-11" db="EMBL/GenBank/DDBJ databases">
        <title>Draft genome sequence of Labilibaculum sp. strain SYP isolated from Black Sea.</title>
        <authorList>
            <person name="Yadav S."/>
            <person name="Villanueva L."/>
        </authorList>
    </citation>
    <scope>NUCLEOTIDE SEQUENCE [LARGE SCALE GENOMIC DNA]</scope>
    <source>
        <strain evidence="2 3">44</strain>
    </source>
</reference>
<proteinExistence type="predicted"/>
<dbReference type="PANTHER" id="PTHR36932:SF1">
    <property type="entry name" value="CAPSULAR POLYSACCHARIDE BIOSYNTHESIS PROTEIN"/>
    <property type="match status" value="1"/>
</dbReference>
<dbReference type="Proteomes" id="UP000462449">
    <property type="component" value="Unassembled WGS sequence"/>
</dbReference>
<organism evidence="1 4">
    <name type="scientific">Labilibaculum euxinus</name>
    <dbReference type="NCBI Taxonomy" id="2686357"/>
    <lineage>
        <taxon>Bacteria</taxon>
        <taxon>Pseudomonadati</taxon>
        <taxon>Bacteroidota</taxon>
        <taxon>Bacteroidia</taxon>
        <taxon>Marinilabiliales</taxon>
        <taxon>Marinifilaceae</taxon>
        <taxon>Labilibaculum</taxon>
    </lineage>
</organism>
<accession>A0A7M4DAG1</accession>
<dbReference type="Proteomes" id="UP000285951">
    <property type="component" value="Unassembled WGS sequence"/>
</dbReference>
<dbReference type="Gene3D" id="3.40.50.12780">
    <property type="entry name" value="N-terminal domain of ligase-like"/>
    <property type="match status" value="1"/>
</dbReference>
<evidence type="ECO:0000313" key="3">
    <source>
        <dbReference type="Proteomes" id="UP000285951"/>
    </source>
</evidence>